<comment type="caution">
    <text evidence="4">The sequence shown here is derived from an EMBL/GenBank/DDBJ whole genome shotgun (WGS) entry which is preliminary data.</text>
</comment>
<dbReference type="PANTHER" id="PTHR43877">
    <property type="entry name" value="AMINOALKYLPHOSPHONATE N-ACETYLTRANSFERASE-RELATED-RELATED"/>
    <property type="match status" value="1"/>
</dbReference>
<dbReference type="AlphaFoldDB" id="A0A094JB41"/>
<evidence type="ECO:0000259" key="3">
    <source>
        <dbReference type="PROSITE" id="PS51186"/>
    </source>
</evidence>
<sequence length="161" mass="17925">MLFRPISRNDWPTIATIQQSCYVNGLLESIDVLKSKQRMAPDCCFILLSQQQAVGYCLAHPWTNVSPPELHQSLELPEVTDSLYLHDIAVLPSGRGLGLAQAVVAELAQMAQQRRYQSLSLVAVAGAASYWQRLGFEPCPTKKDLRVYGSSAVYMQRLITD</sequence>
<gene>
    <name evidence="4" type="ORF">HR45_16635</name>
</gene>
<name>A0A094JB41_9GAMM</name>
<dbReference type="OrthoDB" id="359414at2"/>
<dbReference type="GO" id="GO:0016747">
    <property type="term" value="F:acyltransferase activity, transferring groups other than amino-acyl groups"/>
    <property type="evidence" value="ECO:0007669"/>
    <property type="project" value="InterPro"/>
</dbReference>
<reference evidence="4 5" key="1">
    <citation type="submission" date="2014-06" db="EMBL/GenBank/DDBJ databases">
        <title>Shewanella sp. YQH10.</title>
        <authorList>
            <person name="Liu Y."/>
            <person name="Zeng R."/>
        </authorList>
    </citation>
    <scope>NUCLEOTIDE SEQUENCE [LARGE SCALE GENOMIC DNA]</scope>
    <source>
        <strain evidence="4 5">YQH10</strain>
    </source>
</reference>
<keyword evidence="1" id="KW-0808">Transferase</keyword>
<evidence type="ECO:0000256" key="2">
    <source>
        <dbReference type="ARBA" id="ARBA00023315"/>
    </source>
</evidence>
<evidence type="ECO:0000313" key="4">
    <source>
        <dbReference type="EMBL" id="KFZ36442.1"/>
    </source>
</evidence>
<protein>
    <recommendedName>
        <fullName evidence="3">N-acetyltransferase domain-containing protein</fullName>
    </recommendedName>
</protein>
<dbReference type="InterPro" id="IPR000182">
    <property type="entry name" value="GNAT_dom"/>
</dbReference>
<dbReference type="Pfam" id="PF00583">
    <property type="entry name" value="Acetyltransf_1"/>
    <property type="match status" value="1"/>
</dbReference>
<proteinExistence type="predicted"/>
<evidence type="ECO:0000313" key="5">
    <source>
        <dbReference type="Proteomes" id="UP000029264"/>
    </source>
</evidence>
<feature type="domain" description="N-acetyltransferase" evidence="3">
    <location>
        <begin position="1"/>
        <end position="160"/>
    </location>
</feature>
<dbReference type="Proteomes" id="UP000029264">
    <property type="component" value="Unassembled WGS sequence"/>
</dbReference>
<dbReference type="Gene3D" id="3.40.630.30">
    <property type="match status" value="1"/>
</dbReference>
<dbReference type="SUPFAM" id="SSF55729">
    <property type="entry name" value="Acyl-CoA N-acyltransferases (Nat)"/>
    <property type="match status" value="1"/>
</dbReference>
<dbReference type="CDD" id="cd04301">
    <property type="entry name" value="NAT_SF"/>
    <property type="match status" value="1"/>
</dbReference>
<dbReference type="EMBL" id="JPEO01000018">
    <property type="protein sequence ID" value="KFZ36442.1"/>
    <property type="molecule type" value="Genomic_DNA"/>
</dbReference>
<dbReference type="STRING" id="1515746.HR45_16635"/>
<dbReference type="InterPro" id="IPR016181">
    <property type="entry name" value="Acyl_CoA_acyltransferase"/>
</dbReference>
<dbReference type="eggNOG" id="COG0456">
    <property type="taxonomic scope" value="Bacteria"/>
</dbReference>
<keyword evidence="5" id="KW-1185">Reference proteome</keyword>
<dbReference type="RefSeq" id="WP_037445068.1">
    <property type="nucleotide sequence ID" value="NZ_JPEO01000018.1"/>
</dbReference>
<evidence type="ECO:0000256" key="1">
    <source>
        <dbReference type="ARBA" id="ARBA00022679"/>
    </source>
</evidence>
<dbReference type="InterPro" id="IPR050832">
    <property type="entry name" value="Bact_Acetyltransf"/>
</dbReference>
<dbReference type="PROSITE" id="PS51186">
    <property type="entry name" value="GNAT"/>
    <property type="match status" value="1"/>
</dbReference>
<keyword evidence="2" id="KW-0012">Acyltransferase</keyword>
<organism evidence="4 5">
    <name type="scientific">Shewanella mangrovi</name>
    <dbReference type="NCBI Taxonomy" id="1515746"/>
    <lineage>
        <taxon>Bacteria</taxon>
        <taxon>Pseudomonadati</taxon>
        <taxon>Pseudomonadota</taxon>
        <taxon>Gammaproteobacteria</taxon>
        <taxon>Alteromonadales</taxon>
        <taxon>Shewanellaceae</taxon>
        <taxon>Shewanella</taxon>
    </lineage>
</organism>
<accession>A0A094JB41</accession>